<dbReference type="AlphaFoldDB" id="A0AAP0ID95"/>
<comment type="similarity">
    <text evidence="1">Belongs to the ARG7 family.</text>
</comment>
<sequence length="133" mass="14610">MAIHLLGKVLAKRNPHHSALTSPVAGVPKGHLAVYVGVTQKKRFVVPVTFLRHSSFQDLLSQAEEEFGFDYPMGGLTIPCNEEAFLDLTHNLEKDIGLMPAGSVFRPKGRLEIGLLLYQAMTQVGPSSPWCLQ</sequence>
<evidence type="ECO:0008006" key="4">
    <source>
        <dbReference type="Google" id="ProtNLM"/>
    </source>
</evidence>
<dbReference type="Pfam" id="PF02519">
    <property type="entry name" value="Auxin_inducible"/>
    <property type="match status" value="1"/>
</dbReference>
<evidence type="ECO:0000256" key="1">
    <source>
        <dbReference type="ARBA" id="ARBA00006974"/>
    </source>
</evidence>
<dbReference type="EMBL" id="JBBNAG010000008">
    <property type="protein sequence ID" value="KAK9112968.1"/>
    <property type="molecule type" value="Genomic_DNA"/>
</dbReference>
<protein>
    <recommendedName>
        <fullName evidence="4">Small auxin up regulated protein</fullName>
    </recommendedName>
</protein>
<accession>A0AAP0ID95</accession>
<dbReference type="PANTHER" id="PTHR31929">
    <property type="entry name" value="SAUR-LIKE AUXIN-RESPONSIVE PROTEIN FAMILY-RELATED"/>
    <property type="match status" value="1"/>
</dbReference>
<keyword evidence="3" id="KW-1185">Reference proteome</keyword>
<reference evidence="2 3" key="1">
    <citation type="submission" date="2024-01" db="EMBL/GenBank/DDBJ databases">
        <title>Genome assemblies of Stephania.</title>
        <authorList>
            <person name="Yang L."/>
        </authorList>
    </citation>
    <scope>NUCLEOTIDE SEQUENCE [LARGE SCALE GENOMIC DNA]</scope>
    <source>
        <strain evidence="2">JXDWG</strain>
        <tissue evidence="2">Leaf</tissue>
    </source>
</reference>
<name>A0AAP0ID95_9MAGN</name>
<dbReference type="GO" id="GO:0009733">
    <property type="term" value="P:response to auxin"/>
    <property type="evidence" value="ECO:0007669"/>
    <property type="project" value="InterPro"/>
</dbReference>
<evidence type="ECO:0000313" key="2">
    <source>
        <dbReference type="EMBL" id="KAK9112968.1"/>
    </source>
</evidence>
<dbReference type="Proteomes" id="UP001419268">
    <property type="component" value="Unassembled WGS sequence"/>
</dbReference>
<proteinExistence type="inferred from homology"/>
<organism evidence="2 3">
    <name type="scientific">Stephania cephalantha</name>
    <dbReference type="NCBI Taxonomy" id="152367"/>
    <lineage>
        <taxon>Eukaryota</taxon>
        <taxon>Viridiplantae</taxon>
        <taxon>Streptophyta</taxon>
        <taxon>Embryophyta</taxon>
        <taxon>Tracheophyta</taxon>
        <taxon>Spermatophyta</taxon>
        <taxon>Magnoliopsida</taxon>
        <taxon>Ranunculales</taxon>
        <taxon>Menispermaceae</taxon>
        <taxon>Menispermoideae</taxon>
        <taxon>Cissampelideae</taxon>
        <taxon>Stephania</taxon>
    </lineage>
</organism>
<dbReference type="InterPro" id="IPR003676">
    <property type="entry name" value="SAUR_fam"/>
</dbReference>
<gene>
    <name evidence="2" type="ORF">Scep_020487</name>
</gene>
<evidence type="ECO:0000313" key="3">
    <source>
        <dbReference type="Proteomes" id="UP001419268"/>
    </source>
</evidence>
<comment type="caution">
    <text evidence="2">The sequence shown here is derived from an EMBL/GenBank/DDBJ whole genome shotgun (WGS) entry which is preliminary data.</text>
</comment>